<proteinExistence type="predicted"/>
<dbReference type="SUPFAM" id="SSF88697">
    <property type="entry name" value="PUA domain-like"/>
    <property type="match status" value="1"/>
</dbReference>
<protein>
    <submittedName>
        <fullName evidence="2">ASCH domain-containing protein</fullName>
    </submittedName>
</protein>
<dbReference type="EMBL" id="ABNOCX020000007">
    <property type="protein sequence ID" value="EML7083177.1"/>
    <property type="molecule type" value="Genomic_DNA"/>
</dbReference>
<evidence type="ECO:0000313" key="2">
    <source>
        <dbReference type="EMBL" id="EML7083177.1"/>
    </source>
</evidence>
<dbReference type="Gene3D" id="2.30.130.30">
    <property type="entry name" value="Hypothetical protein"/>
    <property type="match status" value="1"/>
</dbReference>
<comment type="caution">
    <text evidence="2">The sequence shown here is derived from an EMBL/GenBank/DDBJ whole genome shotgun (WGS) entry which is preliminary data.</text>
</comment>
<organism evidence="2">
    <name type="scientific">Klebsiella oxytoca</name>
    <dbReference type="NCBI Taxonomy" id="571"/>
    <lineage>
        <taxon>Bacteria</taxon>
        <taxon>Pseudomonadati</taxon>
        <taxon>Pseudomonadota</taxon>
        <taxon>Gammaproteobacteria</taxon>
        <taxon>Enterobacterales</taxon>
        <taxon>Enterobacteriaceae</taxon>
        <taxon>Klebsiella/Raoultella group</taxon>
        <taxon>Klebsiella</taxon>
    </lineage>
</organism>
<feature type="domain" description="ASCH" evidence="1">
    <location>
        <begin position="4"/>
        <end position="48"/>
    </location>
</feature>
<dbReference type="InterPro" id="IPR007374">
    <property type="entry name" value="ASCH_domain"/>
</dbReference>
<reference evidence="2" key="1">
    <citation type="submission" date="2024-02" db="EMBL/GenBank/DDBJ databases">
        <authorList>
            <consortium name="Clinical and Environmental Microbiology Branch: Whole genome sequencing antimicrobial resistance pathogens in the healthcare setting"/>
        </authorList>
    </citation>
    <scope>NUCLEOTIDE SEQUENCE</scope>
    <source>
        <strain evidence="2">2023BB-00086</strain>
    </source>
</reference>
<name>A0AAI9DYF0_KLEOX</name>
<dbReference type="RefSeq" id="WP_004849225.1">
    <property type="nucleotide sequence ID" value="NZ_CABGIA010000004.1"/>
</dbReference>
<gene>
    <name evidence="2" type="ORF">RYF40_003658</name>
</gene>
<dbReference type="AlphaFoldDB" id="A0AAI9DYF0"/>
<sequence>MKALSIHQPWAWLIINGYKDIENRNWDTKYRGPVLIHASSKRPTVAEVIKARSILERTNGREVALMMPSAKNFQLGGIVGVVRIDGTTRFSDSPWFFGPVGIQLNYAKPLRFVPMKGRLRFFHTGLRPHGVFNFLVPEGYQDATEGTL</sequence>
<accession>A0AAI9DYF0</accession>
<evidence type="ECO:0000259" key="1">
    <source>
        <dbReference type="Pfam" id="PF04266"/>
    </source>
</evidence>
<dbReference type="Pfam" id="PF04266">
    <property type="entry name" value="ASCH"/>
    <property type="match status" value="1"/>
</dbReference>
<dbReference type="InterPro" id="IPR015947">
    <property type="entry name" value="PUA-like_sf"/>
</dbReference>
<dbReference type="CDD" id="cd06554">
    <property type="entry name" value="ASCH_ASC-1_like"/>
    <property type="match status" value="1"/>
</dbReference>